<reference evidence="4 5" key="1">
    <citation type="journal article" date="2014" name="Nat. Commun.">
        <title>Klebsormidium flaccidum genome reveals primary factors for plant terrestrial adaptation.</title>
        <authorList>
            <person name="Hori K."/>
            <person name="Maruyama F."/>
            <person name="Fujisawa T."/>
            <person name="Togashi T."/>
            <person name="Yamamoto N."/>
            <person name="Seo M."/>
            <person name="Sato S."/>
            <person name="Yamada T."/>
            <person name="Mori H."/>
            <person name="Tajima N."/>
            <person name="Moriyama T."/>
            <person name="Ikeuchi M."/>
            <person name="Watanabe M."/>
            <person name="Wada H."/>
            <person name="Kobayashi K."/>
            <person name="Saito M."/>
            <person name="Masuda T."/>
            <person name="Sasaki-Sekimoto Y."/>
            <person name="Mashiguchi K."/>
            <person name="Awai K."/>
            <person name="Shimojima M."/>
            <person name="Masuda S."/>
            <person name="Iwai M."/>
            <person name="Nobusawa T."/>
            <person name="Narise T."/>
            <person name="Kondo S."/>
            <person name="Saito H."/>
            <person name="Sato R."/>
            <person name="Murakawa M."/>
            <person name="Ihara Y."/>
            <person name="Oshima-Yamada Y."/>
            <person name="Ohtaka K."/>
            <person name="Satoh M."/>
            <person name="Sonobe K."/>
            <person name="Ishii M."/>
            <person name="Ohtani R."/>
            <person name="Kanamori-Sato M."/>
            <person name="Honoki R."/>
            <person name="Miyazaki D."/>
            <person name="Mochizuki H."/>
            <person name="Umetsu J."/>
            <person name="Higashi K."/>
            <person name="Shibata D."/>
            <person name="Kamiya Y."/>
            <person name="Sato N."/>
            <person name="Nakamura Y."/>
            <person name="Tabata S."/>
            <person name="Ida S."/>
            <person name="Kurokawa K."/>
            <person name="Ohta H."/>
        </authorList>
    </citation>
    <scope>NUCLEOTIDE SEQUENCE [LARGE SCALE GENOMIC DNA]</scope>
    <source>
        <strain evidence="4 5">NIES-2285</strain>
    </source>
</reference>
<dbReference type="Proteomes" id="UP000054558">
    <property type="component" value="Unassembled WGS sequence"/>
</dbReference>
<dbReference type="EMBL" id="DF237434">
    <property type="protein sequence ID" value="GAQ89074.1"/>
    <property type="molecule type" value="Genomic_DNA"/>
</dbReference>
<dbReference type="PANTHER" id="PTHR11820:SF7">
    <property type="entry name" value="ACYLPYRUVASE FAHD1, MITOCHONDRIAL"/>
    <property type="match status" value="1"/>
</dbReference>
<evidence type="ECO:0000259" key="3">
    <source>
        <dbReference type="Pfam" id="PF01557"/>
    </source>
</evidence>
<keyword evidence="2" id="KW-0479">Metal-binding</keyword>
<dbReference type="GO" id="GO:0018773">
    <property type="term" value="F:acetylpyruvate hydrolase activity"/>
    <property type="evidence" value="ECO:0000318"/>
    <property type="project" value="GO_Central"/>
</dbReference>
<name>A0A1Y1IDP3_KLENI</name>
<evidence type="ECO:0000256" key="1">
    <source>
        <dbReference type="ARBA" id="ARBA00010211"/>
    </source>
</evidence>
<feature type="domain" description="Fumarylacetoacetase-like C-terminal" evidence="3">
    <location>
        <begin position="101"/>
        <end position="312"/>
    </location>
</feature>
<dbReference type="InterPro" id="IPR011234">
    <property type="entry name" value="Fumarylacetoacetase-like_C"/>
</dbReference>
<proteinExistence type="inferred from homology"/>
<organism evidence="4 5">
    <name type="scientific">Klebsormidium nitens</name>
    <name type="common">Green alga</name>
    <name type="synonym">Ulothrix nitens</name>
    <dbReference type="NCBI Taxonomy" id="105231"/>
    <lineage>
        <taxon>Eukaryota</taxon>
        <taxon>Viridiplantae</taxon>
        <taxon>Streptophyta</taxon>
        <taxon>Klebsormidiophyceae</taxon>
        <taxon>Klebsormidiales</taxon>
        <taxon>Klebsormidiaceae</taxon>
        <taxon>Klebsormidium</taxon>
    </lineage>
</organism>
<dbReference type="GO" id="GO:0050163">
    <property type="term" value="F:oxaloacetate tautomerase activity"/>
    <property type="evidence" value="ECO:0007669"/>
    <property type="project" value="UniProtKB-ARBA"/>
</dbReference>
<dbReference type="OMA" id="CNKIVAP"/>
<dbReference type="STRING" id="105231.A0A1Y1IDP3"/>
<dbReference type="SUPFAM" id="SSF56529">
    <property type="entry name" value="FAH"/>
    <property type="match status" value="1"/>
</dbReference>
<dbReference type="InterPro" id="IPR036663">
    <property type="entry name" value="Fumarylacetoacetase_C_sf"/>
</dbReference>
<dbReference type="FunFam" id="3.90.850.10:FF:000002">
    <property type="entry name" value="2-hydroxyhepta-2,4-diene-1,7-dioate isomerase"/>
    <property type="match status" value="1"/>
</dbReference>
<protein>
    <submittedName>
        <fullName evidence="4">Myo-inositol-1-phosphate synthase</fullName>
    </submittedName>
</protein>
<evidence type="ECO:0000313" key="4">
    <source>
        <dbReference type="EMBL" id="GAQ89074.1"/>
    </source>
</evidence>
<comment type="similarity">
    <text evidence="1">Belongs to the FAH family.</text>
</comment>
<dbReference type="AlphaFoldDB" id="A0A1Y1IDP3"/>
<dbReference type="OrthoDB" id="411064at2759"/>
<dbReference type="GO" id="GO:0046872">
    <property type="term" value="F:metal ion binding"/>
    <property type="evidence" value="ECO:0007669"/>
    <property type="project" value="UniProtKB-KW"/>
</dbReference>
<dbReference type="Pfam" id="PF01557">
    <property type="entry name" value="FAA_hydrolase"/>
    <property type="match status" value="1"/>
</dbReference>
<dbReference type="GO" id="GO:0006107">
    <property type="term" value="P:oxaloacetate metabolic process"/>
    <property type="evidence" value="ECO:0007669"/>
    <property type="project" value="UniProtKB-ARBA"/>
</dbReference>
<gene>
    <name evidence="4" type="ORF">KFL_004850040</name>
</gene>
<evidence type="ECO:0000256" key="2">
    <source>
        <dbReference type="ARBA" id="ARBA00022723"/>
    </source>
</evidence>
<dbReference type="PANTHER" id="PTHR11820">
    <property type="entry name" value="ACYLPYRUVASE"/>
    <property type="match status" value="1"/>
</dbReference>
<evidence type="ECO:0000313" key="5">
    <source>
        <dbReference type="Proteomes" id="UP000054558"/>
    </source>
</evidence>
<dbReference type="Gene3D" id="3.90.850.10">
    <property type="entry name" value="Fumarylacetoacetase-like, C-terminal domain"/>
    <property type="match status" value="1"/>
</dbReference>
<sequence length="313" mass="33236">MASPASAVTGSAGELVRGGLAPESFALGTFEVEGQATAGYIQGGQIWPLEEALPGHGNLEVLEVIRNWSTLQSSISKPDSPGASLADVKLLTPVRVVRPPMCVGKNYQEHVKEVDSWKGPGITQPSVPTTPIIFTKAAESVIGPGEAVQYPHGVSSEVDYEAELAVVIGTGGRGISREDALGHVFGYTILNDITARDLQRNHQQWFLGKSVDTFCPVGPWIVPASQIDGQNLGIKCWVNEELRQESRTSEMIFDIRDLIHTISAAVTLQPGDIIATGTPAGVGAGFKPPRWLVPGDTVTISVEGIGILQNAIE</sequence>
<accession>A0A1Y1IDP3</accession>
<keyword evidence="5" id="KW-1185">Reference proteome</keyword>